<dbReference type="Gene3D" id="2.40.260.10">
    <property type="entry name" value="Sortase"/>
    <property type="match status" value="2"/>
</dbReference>
<evidence type="ECO:0000256" key="4">
    <source>
        <dbReference type="SAM" id="Phobius"/>
    </source>
</evidence>
<name>A0A261G478_9BIFI</name>
<dbReference type="Proteomes" id="UP000216057">
    <property type="component" value="Unassembled WGS sequence"/>
</dbReference>
<dbReference type="SUPFAM" id="SSF63817">
    <property type="entry name" value="Sortase"/>
    <property type="match status" value="2"/>
</dbReference>
<feature type="active site" description="Acyl-thioester intermediate" evidence="2">
    <location>
        <position position="316"/>
    </location>
</feature>
<dbReference type="CDD" id="cd05827">
    <property type="entry name" value="Sortase_C"/>
    <property type="match status" value="1"/>
</dbReference>
<dbReference type="InterPro" id="IPR023365">
    <property type="entry name" value="Sortase_dom-sf"/>
</dbReference>
<dbReference type="InterPro" id="IPR005754">
    <property type="entry name" value="Sortase"/>
</dbReference>
<comment type="caution">
    <text evidence="5">The sequence shown here is derived from an EMBL/GenBank/DDBJ whole genome shotgun (WGS) entry which is preliminary data.</text>
</comment>
<reference evidence="5 6" key="1">
    <citation type="journal article" date="2017" name="BMC Genomics">
        <title>Comparative genomic and phylogenomic analyses of the Bifidobacteriaceae family.</title>
        <authorList>
            <person name="Lugli G.A."/>
            <person name="Milani C."/>
            <person name="Turroni F."/>
            <person name="Duranti S."/>
            <person name="Mancabelli L."/>
            <person name="Mangifesta M."/>
            <person name="Ferrario C."/>
            <person name="Modesto M."/>
            <person name="Mattarelli P."/>
            <person name="Jiri K."/>
            <person name="van Sinderen D."/>
            <person name="Ventura M."/>
        </authorList>
    </citation>
    <scope>NUCLEOTIDE SEQUENCE [LARGE SCALE GENOMIC DNA]</scope>
    <source>
        <strain evidence="5 6">DSM 100216</strain>
    </source>
</reference>
<keyword evidence="4" id="KW-0472">Membrane</keyword>
<dbReference type="EMBL" id="MWWZ01000010">
    <property type="protein sequence ID" value="OZG66003.1"/>
    <property type="molecule type" value="Genomic_DNA"/>
</dbReference>
<sequence>MMDGRSAWNGLFAGEVAGRDATDGGHAADLVFRRRLRARMSRAWAARLLGVTAVLIGLLAVAVPLMWRAEEDARLQSVAQTTDADIDMRGDALVREQIILAQAYNRSVETFGTVMRAEAVDPMGGDDSARSVSDRTYRNALDMDGTGYIGSIAIEAIGVRLPIYHGTGAATLLRGAGHLYGSSLPVESACVADGMEGVDGAENAAGVDGAMGVGGAADAEGMAGANDVGGVGDVDVVTDADGACVGSHVVLSAHTGLADATMFSRLDTLTFGQEFSLHVAGTTMRYRIDGIAVVEPNRTDLFGLESGEDRVSLLTCVGLGNTKRLVVSGVRAPPSDADETSSGESVSASGEVPRLGGIVFMALGGVSWLALCGAMVAVSLEEHRLLRALSARHTRIRPPCPERA</sequence>
<dbReference type="InterPro" id="IPR042002">
    <property type="entry name" value="Sortase_C"/>
</dbReference>
<keyword evidence="4" id="KW-1133">Transmembrane helix</keyword>
<dbReference type="Pfam" id="PF04203">
    <property type="entry name" value="Sortase"/>
    <property type="match status" value="1"/>
</dbReference>
<evidence type="ECO:0000313" key="5">
    <source>
        <dbReference type="EMBL" id="OZG66003.1"/>
    </source>
</evidence>
<keyword evidence="1" id="KW-0378">Hydrolase</keyword>
<dbReference type="NCBIfam" id="TIGR01076">
    <property type="entry name" value="sortase_fam"/>
    <property type="match status" value="1"/>
</dbReference>
<evidence type="ECO:0000256" key="1">
    <source>
        <dbReference type="ARBA" id="ARBA00022801"/>
    </source>
</evidence>
<gene>
    <name evidence="5" type="ORF">BEUL_1901</name>
</gene>
<protein>
    <submittedName>
        <fullName evidence="5">Sortase</fullName>
    </submittedName>
</protein>
<feature type="transmembrane region" description="Helical" evidence="4">
    <location>
        <begin position="44"/>
        <end position="67"/>
    </location>
</feature>
<feature type="region of interest" description="Disordered" evidence="3">
    <location>
        <begin position="330"/>
        <end position="349"/>
    </location>
</feature>
<dbReference type="AlphaFoldDB" id="A0A261G478"/>
<evidence type="ECO:0000256" key="2">
    <source>
        <dbReference type="PIRSR" id="PIRSR605754-1"/>
    </source>
</evidence>
<feature type="active site" description="Proton donor/acceptor" evidence="2">
    <location>
        <position position="254"/>
    </location>
</feature>
<evidence type="ECO:0000256" key="3">
    <source>
        <dbReference type="SAM" id="MobiDB-lite"/>
    </source>
</evidence>
<proteinExistence type="predicted"/>
<keyword evidence="4" id="KW-0812">Transmembrane</keyword>
<accession>A0A261G478</accession>
<organism evidence="5 6">
    <name type="scientific">Bifidobacterium eulemuris</name>
    <dbReference type="NCBI Taxonomy" id="1765219"/>
    <lineage>
        <taxon>Bacteria</taxon>
        <taxon>Bacillati</taxon>
        <taxon>Actinomycetota</taxon>
        <taxon>Actinomycetes</taxon>
        <taxon>Bifidobacteriales</taxon>
        <taxon>Bifidobacteriaceae</taxon>
        <taxon>Bifidobacterium</taxon>
    </lineage>
</organism>
<feature type="transmembrane region" description="Helical" evidence="4">
    <location>
        <begin position="355"/>
        <end position="380"/>
    </location>
</feature>
<dbReference type="GO" id="GO:0016787">
    <property type="term" value="F:hydrolase activity"/>
    <property type="evidence" value="ECO:0007669"/>
    <property type="project" value="UniProtKB-KW"/>
</dbReference>
<evidence type="ECO:0000313" key="6">
    <source>
        <dbReference type="Proteomes" id="UP000216057"/>
    </source>
</evidence>